<feature type="non-terminal residue" evidence="2">
    <location>
        <position position="1"/>
    </location>
</feature>
<comment type="caution">
    <text evidence="2">The sequence shown here is derived from an EMBL/GenBank/DDBJ whole genome shotgun (WGS) entry which is preliminary data.</text>
</comment>
<gene>
    <name evidence="2" type="ORF">OFUS_LOCUS19881</name>
</gene>
<feature type="compositionally biased region" description="Basic residues" evidence="1">
    <location>
        <begin position="284"/>
        <end position="295"/>
    </location>
</feature>
<reference evidence="2" key="1">
    <citation type="submission" date="2022-03" db="EMBL/GenBank/DDBJ databases">
        <authorList>
            <person name="Martin C."/>
        </authorList>
    </citation>
    <scope>NUCLEOTIDE SEQUENCE</scope>
</reference>
<protein>
    <submittedName>
        <fullName evidence="2">Uncharacterized protein</fullName>
    </submittedName>
</protein>
<dbReference type="EMBL" id="CAIIXF020000009">
    <property type="protein sequence ID" value="CAH1795321.1"/>
    <property type="molecule type" value="Genomic_DNA"/>
</dbReference>
<dbReference type="Proteomes" id="UP000749559">
    <property type="component" value="Unassembled WGS sequence"/>
</dbReference>
<evidence type="ECO:0000256" key="1">
    <source>
        <dbReference type="SAM" id="MobiDB-lite"/>
    </source>
</evidence>
<feature type="compositionally biased region" description="Polar residues" evidence="1">
    <location>
        <begin position="155"/>
        <end position="167"/>
    </location>
</feature>
<feature type="region of interest" description="Disordered" evidence="1">
    <location>
        <begin position="1"/>
        <end position="21"/>
    </location>
</feature>
<feature type="compositionally biased region" description="Basic and acidic residues" evidence="1">
    <location>
        <begin position="454"/>
        <end position="466"/>
    </location>
</feature>
<sequence>GESKSKEIVTQKNSSPKQIEDVCATTAESKPKEIVALKNNPSLGMSLLAECVNTLSPDENKRKSFEDMLNRSTLYETEESLKYDKYMSKDEDKTLEEEIIPQLITTSHFGNQSCLKKFNKGQLKGVFKRNIMQTIGSMPWLRATQKRLKKGYWASPTQNPVHPNEGSNYEPLGVRTPGSTAFKSLMSSTNTVHGKTINDENIPVAEIKTALIHCPVRKETNTPQGRVINKGLKRRKSTQSRSHSRNRSRSRSTSGTYKKRRIYSRSASRSCSRRRSNSRESSRSYRRKRSRYHRRERSWSRGRKRWWSSDRERPRSFVYGRSRSRTRYSRSRSYSSTRSGSYGRRWSPSSPRYSSRGKSRSYSRSRSRSRKQSKLYQSRSRSYRRSYSRERLSHIKKSRRPSRYSSRSYSRERSLSSSRYRSRGRSSSNERQNRKGRYRSLSFVRSPYGSGRNVFRERSRSDDRPSRQKKRSRTLSNRYRSASSSSGRSGSRKRSRSRSISSRSTSCDRVEMTKKKWSCRKRSRSSNREESRLYRMKRSRSRSLSEETHKERGSTSSEDREIPFEQFIHLPRKLDAISQQRYGKWNILNVHNDEPDSSPDFTTRTIKPIERQLIQINVPVMNDENEKADLFNDVSLKDPPEPQRKNIGNITGKQIIDNDYYTYFENSSECENSVDICASVKHSDMVTKSSDVLDRAANSSDPSTTTSEVDAKSSEVRSIEVLISAPSRCMGEKAIRIYQSRSHWTCRG</sequence>
<feature type="region of interest" description="Disordered" evidence="1">
    <location>
        <begin position="322"/>
        <end position="560"/>
    </location>
</feature>
<feature type="compositionally biased region" description="Basic and acidic residues" evidence="1">
    <location>
        <begin position="543"/>
        <end position="560"/>
    </location>
</feature>
<organism evidence="2 3">
    <name type="scientific">Owenia fusiformis</name>
    <name type="common">Polychaete worm</name>
    <dbReference type="NCBI Taxonomy" id="6347"/>
    <lineage>
        <taxon>Eukaryota</taxon>
        <taxon>Metazoa</taxon>
        <taxon>Spiralia</taxon>
        <taxon>Lophotrochozoa</taxon>
        <taxon>Annelida</taxon>
        <taxon>Polychaeta</taxon>
        <taxon>Sedentaria</taxon>
        <taxon>Canalipalpata</taxon>
        <taxon>Sabellida</taxon>
        <taxon>Oweniida</taxon>
        <taxon>Oweniidae</taxon>
        <taxon>Owenia</taxon>
    </lineage>
</organism>
<proteinExistence type="predicted"/>
<feature type="compositionally biased region" description="Low complexity" evidence="1">
    <location>
        <begin position="476"/>
        <end position="489"/>
    </location>
</feature>
<evidence type="ECO:0000313" key="3">
    <source>
        <dbReference type="Proteomes" id="UP000749559"/>
    </source>
</evidence>
<feature type="region of interest" description="Disordered" evidence="1">
    <location>
        <begin position="216"/>
        <end position="295"/>
    </location>
</feature>
<feature type="compositionally biased region" description="Low complexity" evidence="1">
    <location>
        <begin position="331"/>
        <end position="354"/>
    </location>
</feature>
<feature type="compositionally biased region" description="Basic residues" evidence="1">
    <location>
        <begin position="231"/>
        <end position="250"/>
    </location>
</feature>
<evidence type="ECO:0000313" key="2">
    <source>
        <dbReference type="EMBL" id="CAH1795321.1"/>
    </source>
</evidence>
<dbReference type="AlphaFoldDB" id="A0A8J1U5N4"/>
<feature type="compositionally biased region" description="Basic residues" evidence="1">
    <location>
        <begin position="515"/>
        <end position="525"/>
    </location>
</feature>
<feature type="compositionally biased region" description="Basic residues" evidence="1">
    <location>
        <begin position="355"/>
        <end position="373"/>
    </location>
</feature>
<accession>A0A8J1U5N4</accession>
<feature type="region of interest" description="Disordered" evidence="1">
    <location>
        <begin position="154"/>
        <end position="174"/>
    </location>
</feature>
<name>A0A8J1U5N4_OWEFU</name>
<keyword evidence="3" id="KW-1185">Reference proteome</keyword>